<dbReference type="PROSITE" id="PS50850">
    <property type="entry name" value="MFS"/>
    <property type="match status" value="1"/>
</dbReference>
<dbReference type="SUPFAM" id="SSF103473">
    <property type="entry name" value="MFS general substrate transporter"/>
    <property type="match status" value="1"/>
</dbReference>
<protein>
    <submittedName>
        <fullName evidence="10">MFS transporter</fullName>
    </submittedName>
</protein>
<feature type="transmembrane region" description="Helical" evidence="8">
    <location>
        <begin position="105"/>
        <end position="126"/>
    </location>
</feature>
<comment type="caution">
    <text evidence="10">The sequence shown here is derived from an EMBL/GenBank/DDBJ whole genome shotgun (WGS) entry which is preliminary data.</text>
</comment>
<evidence type="ECO:0000256" key="4">
    <source>
        <dbReference type="ARBA" id="ARBA00022475"/>
    </source>
</evidence>
<keyword evidence="11" id="KW-1185">Reference proteome</keyword>
<feature type="domain" description="Major facilitator superfamily (MFS) profile" evidence="9">
    <location>
        <begin position="14"/>
        <end position="397"/>
    </location>
</feature>
<evidence type="ECO:0000256" key="8">
    <source>
        <dbReference type="SAM" id="Phobius"/>
    </source>
</evidence>
<gene>
    <name evidence="10" type="ORF">SD70_08530</name>
</gene>
<evidence type="ECO:0000259" key="9">
    <source>
        <dbReference type="PROSITE" id="PS50850"/>
    </source>
</evidence>
<dbReference type="InterPro" id="IPR020846">
    <property type="entry name" value="MFS_dom"/>
</dbReference>
<evidence type="ECO:0000256" key="3">
    <source>
        <dbReference type="ARBA" id="ARBA00022448"/>
    </source>
</evidence>
<organism evidence="10 11">
    <name type="scientific">Gordoniibacillus kamchatkensis</name>
    <dbReference type="NCBI Taxonomy" id="1590651"/>
    <lineage>
        <taxon>Bacteria</taxon>
        <taxon>Bacillati</taxon>
        <taxon>Bacillota</taxon>
        <taxon>Bacilli</taxon>
        <taxon>Bacillales</taxon>
        <taxon>Paenibacillaceae</taxon>
        <taxon>Gordoniibacillus</taxon>
    </lineage>
</organism>
<feature type="transmembrane region" description="Helical" evidence="8">
    <location>
        <begin position="283"/>
        <end position="305"/>
    </location>
</feature>
<feature type="transmembrane region" description="Helical" evidence="8">
    <location>
        <begin position="12"/>
        <end position="30"/>
    </location>
</feature>
<dbReference type="PROSITE" id="PS00216">
    <property type="entry name" value="SUGAR_TRANSPORT_1"/>
    <property type="match status" value="1"/>
</dbReference>
<feature type="transmembrane region" description="Helical" evidence="8">
    <location>
        <begin position="138"/>
        <end position="160"/>
    </location>
</feature>
<dbReference type="PANTHER" id="PTHR43271:SF1">
    <property type="entry name" value="INNER MEMBRANE TRANSPORT PROTEIN YNFM"/>
    <property type="match status" value="1"/>
</dbReference>
<feature type="transmembrane region" description="Helical" evidence="8">
    <location>
        <begin position="370"/>
        <end position="388"/>
    </location>
</feature>
<comment type="subcellular location">
    <subcellularLocation>
        <location evidence="1">Cell membrane</location>
        <topology evidence="1">Multi-pass membrane protein</topology>
    </subcellularLocation>
</comment>
<dbReference type="Gene3D" id="1.20.1250.20">
    <property type="entry name" value="MFS general substrate transporter like domains"/>
    <property type="match status" value="1"/>
</dbReference>
<reference evidence="10 11" key="1">
    <citation type="submission" date="2014-12" db="EMBL/GenBank/DDBJ databases">
        <title>Draft genome sequence of Paenibacillus kamchatkensis strain B-2647.</title>
        <authorList>
            <person name="Karlyshev A.V."/>
            <person name="Kudryashova E.B."/>
        </authorList>
    </citation>
    <scope>NUCLEOTIDE SEQUENCE [LARGE SCALE GENOMIC DNA]</scope>
    <source>
        <strain evidence="10 11">VKM B-2647</strain>
    </source>
</reference>
<dbReference type="InterPro" id="IPR036259">
    <property type="entry name" value="MFS_trans_sf"/>
</dbReference>
<comment type="similarity">
    <text evidence="2">Belongs to the major facilitator superfamily.</text>
</comment>
<dbReference type="CDD" id="cd17324">
    <property type="entry name" value="MFS_NepI_like"/>
    <property type="match status" value="1"/>
</dbReference>
<feature type="transmembrane region" description="Helical" evidence="8">
    <location>
        <begin position="80"/>
        <end position="99"/>
    </location>
</feature>
<evidence type="ECO:0000256" key="6">
    <source>
        <dbReference type="ARBA" id="ARBA00022989"/>
    </source>
</evidence>
<sequence length="405" mass="43413">MTFIQRGQPEFVRATMALFGGAFVTFAELYETQPLMPELSRHFHVAPAVSSLSLSVATAALAISLLWISGVSDNLGRKRLMSVSLFVSAIISIIIAISPNFTMLLVLRIVQGVTIAGFPSIAMAYVNEEFHPREIGRAMGLYVSGTSVGGMMGRIVIGALSDVFSWQAGIFIIGLLSLGIALWFWFSLPPPRNFARKQIGVAEIFARLGMAFNNKALIGVYTLGFLLVGGFVTMYNYVTYLLMGSPYGLSQTLVGFIFIVYLAGTFSSAWMGKLADSIGRSKAMQIAIAIGLAGCLTTLFVPLFIKIAGLAIFTFGFFGAHSIASGWVGQLAPAYRAQASSLYLLFYYSGSSVAGAVGGLFWSAYGWSGVIGMITVLLAIAFVVGRMVSRKIIQRKPDAAHADAS</sequence>
<feature type="transmembrane region" description="Helical" evidence="8">
    <location>
        <begin position="216"/>
        <end position="237"/>
    </location>
</feature>
<dbReference type="Pfam" id="PF07690">
    <property type="entry name" value="MFS_1"/>
    <property type="match status" value="1"/>
</dbReference>
<keyword evidence="6 8" id="KW-1133">Transmembrane helix</keyword>
<dbReference type="RefSeq" id="WP_041047168.1">
    <property type="nucleotide sequence ID" value="NZ_JXAK01000011.1"/>
</dbReference>
<keyword evidence="3" id="KW-0813">Transport</keyword>
<evidence type="ECO:0000256" key="1">
    <source>
        <dbReference type="ARBA" id="ARBA00004651"/>
    </source>
</evidence>
<evidence type="ECO:0000256" key="2">
    <source>
        <dbReference type="ARBA" id="ARBA00008335"/>
    </source>
</evidence>
<feature type="transmembrane region" description="Helical" evidence="8">
    <location>
        <begin position="249"/>
        <end position="271"/>
    </location>
</feature>
<feature type="transmembrane region" description="Helical" evidence="8">
    <location>
        <begin position="311"/>
        <end position="332"/>
    </location>
</feature>
<name>A0ABR5AJS6_9BACL</name>
<dbReference type="InterPro" id="IPR011701">
    <property type="entry name" value="MFS"/>
</dbReference>
<keyword evidence="5 8" id="KW-0812">Transmembrane</keyword>
<keyword evidence="7 8" id="KW-0472">Membrane</keyword>
<accession>A0ABR5AJS6</accession>
<evidence type="ECO:0000313" key="10">
    <source>
        <dbReference type="EMBL" id="KIL41281.1"/>
    </source>
</evidence>
<feature type="transmembrane region" description="Helical" evidence="8">
    <location>
        <begin position="166"/>
        <end position="188"/>
    </location>
</feature>
<dbReference type="PANTHER" id="PTHR43271">
    <property type="entry name" value="BLL2771 PROTEIN"/>
    <property type="match status" value="1"/>
</dbReference>
<keyword evidence="4" id="KW-1003">Cell membrane</keyword>
<feature type="transmembrane region" description="Helical" evidence="8">
    <location>
        <begin position="42"/>
        <end position="68"/>
    </location>
</feature>
<evidence type="ECO:0000256" key="7">
    <source>
        <dbReference type="ARBA" id="ARBA00023136"/>
    </source>
</evidence>
<dbReference type="InterPro" id="IPR005829">
    <property type="entry name" value="Sugar_transporter_CS"/>
</dbReference>
<evidence type="ECO:0000313" key="11">
    <source>
        <dbReference type="Proteomes" id="UP000031967"/>
    </source>
</evidence>
<feature type="transmembrane region" description="Helical" evidence="8">
    <location>
        <begin position="344"/>
        <end position="364"/>
    </location>
</feature>
<dbReference type="EMBL" id="JXAK01000011">
    <property type="protein sequence ID" value="KIL41281.1"/>
    <property type="molecule type" value="Genomic_DNA"/>
</dbReference>
<dbReference type="Proteomes" id="UP000031967">
    <property type="component" value="Unassembled WGS sequence"/>
</dbReference>
<evidence type="ECO:0000256" key="5">
    <source>
        <dbReference type="ARBA" id="ARBA00022692"/>
    </source>
</evidence>
<proteinExistence type="inferred from homology"/>